<gene>
    <name evidence="1" type="ORF">PVK06_030334</name>
</gene>
<dbReference type="Proteomes" id="UP001358586">
    <property type="component" value="Chromosome 9"/>
</dbReference>
<evidence type="ECO:0000313" key="1">
    <source>
        <dbReference type="EMBL" id="KAK5802717.1"/>
    </source>
</evidence>
<protein>
    <submittedName>
        <fullName evidence="1">Uncharacterized protein</fullName>
    </submittedName>
</protein>
<name>A0ABR0NNX1_GOSAR</name>
<evidence type="ECO:0000313" key="2">
    <source>
        <dbReference type="Proteomes" id="UP001358586"/>
    </source>
</evidence>
<proteinExistence type="predicted"/>
<accession>A0ABR0NNX1</accession>
<comment type="caution">
    <text evidence="1">The sequence shown here is derived from an EMBL/GenBank/DDBJ whole genome shotgun (WGS) entry which is preliminary data.</text>
</comment>
<organism evidence="1 2">
    <name type="scientific">Gossypium arboreum</name>
    <name type="common">Tree cotton</name>
    <name type="synonym">Gossypium nanking</name>
    <dbReference type="NCBI Taxonomy" id="29729"/>
    <lineage>
        <taxon>Eukaryota</taxon>
        <taxon>Viridiplantae</taxon>
        <taxon>Streptophyta</taxon>
        <taxon>Embryophyta</taxon>
        <taxon>Tracheophyta</taxon>
        <taxon>Spermatophyta</taxon>
        <taxon>Magnoliopsida</taxon>
        <taxon>eudicotyledons</taxon>
        <taxon>Gunneridae</taxon>
        <taxon>Pentapetalae</taxon>
        <taxon>rosids</taxon>
        <taxon>malvids</taxon>
        <taxon>Malvales</taxon>
        <taxon>Malvaceae</taxon>
        <taxon>Malvoideae</taxon>
        <taxon>Gossypium</taxon>
    </lineage>
</organism>
<dbReference type="EMBL" id="JARKNE010000009">
    <property type="protein sequence ID" value="KAK5802717.1"/>
    <property type="molecule type" value="Genomic_DNA"/>
</dbReference>
<keyword evidence="2" id="KW-1185">Reference proteome</keyword>
<reference evidence="1 2" key="1">
    <citation type="submission" date="2023-03" db="EMBL/GenBank/DDBJ databases">
        <title>WGS of Gossypium arboreum.</title>
        <authorList>
            <person name="Yu D."/>
        </authorList>
    </citation>
    <scope>NUCLEOTIDE SEQUENCE [LARGE SCALE GENOMIC DNA]</scope>
    <source>
        <tissue evidence="1">Leaf</tissue>
    </source>
</reference>
<sequence>MTNLEDLLGGQVVLALQSVILKLMNSQQKTGTLVKEHMLKLMGFFVVAENNGVELEVNTQIEIVFKSLTKEFVGFRVSYNLGNKALTLTQLIKELKSYKLMLNGGKSVQEKPEANLLWAPCPLRGNKRLREKRNRLSL</sequence>